<dbReference type="InterPro" id="IPR029069">
    <property type="entry name" value="HotDog_dom_sf"/>
</dbReference>
<dbReference type="GO" id="GO:0006633">
    <property type="term" value="P:fatty acid biosynthetic process"/>
    <property type="evidence" value="ECO:0007669"/>
    <property type="project" value="TreeGrafter"/>
</dbReference>
<evidence type="ECO:0000313" key="3">
    <source>
        <dbReference type="Proteomes" id="UP000009319"/>
    </source>
</evidence>
<feature type="domain" description="MaoC-like" evidence="1">
    <location>
        <begin position="20"/>
        <end position="112"/>
    </location>
</feature>
<dbReference type="SUPFAM" id="SSF54637">
    <property type="entry name" value="Thioesterase/thiol ester dehydrase-isomerase"/>
    <property type="match status" value="1"/>
</dbReference>
<dbReference type="RefSeq" id="WP_007534071.1">
    <property type="nucleotide sequence ID" value="NZ_HF536772.1"/>
</dbReference>
<dbReference type="HOGENOM" id="CLU_094876_1_0_5"/>
<dbReference type="PANTHER" id="PTHR43437:SF3">
    <property type="entry name" value="HYDROXYACYL-THIOESTER DEHYDRATASE TYPE 2, MITOCHONDRIAL"/>
    <property type="match status" value="1"/>
</dbReference>
<dbReference type="GO" id="GO:0019171">
    <property type="term" value="F:(3R)-hydroxyacyl-[acyl-carrier-protein] dehydratase activity"/>
    <property type="evidence" value="ECO:0007669"/>
    <property type="project" value="TreeGrafter"/>
</dbReference>
<evidence type="ECO:0000259" key="1">
    <source>
        <dbReference type="Pfam" id="PF01575"/>
    </source>
</evidence>
<proteinExistence type="predicted"/>
<dbReference type="EMBL" id="CANI01000025">
    <property type="protein sequence ID" value="CCM76608.1"/>
    <property type="molecule type" value="Genomic_DNA"/>
</dbReference>
<accession>K0PRZ8</accession>
<dbReference type="PANTHER" id="PTHR43437">
    <property type="entry name" value="HYDROXYACYL-THIOESTER DEHYDRATASE TYPE 2, MITOCHONDRIAL-RELATED"/>
    <property type="match status" value="1"/>
</dbReference>
<dbReference type="eggNOG" id="COG2030">
    <property type="taxonomic scope" value="Bacteria"/>
</dbReference>
<dbReference type="Pfam" id="PF01575">
    <property type="entry name" value="MaoC_dehydratas"/>
    <property type="match status" value="1"/>
</dbReference>
<keyword evidence="3" id="KW-1185">Reference proteome</keyword>
<protein>
    <submittedName>
        <fullName evidence="2">Enoyl-CoA hydratase protein</fullName>
    </submittedName>
</protein>
<dbReference type="Proteomes" id="UP000009319">
    <property type="component" value="Unassembled WGS sequence"/>
</dbReference>
<reference evidence="2 3" key="1">
    <citation type="journal article" date="2013" name="Genome Announc.">
        <title>Draft Genome Sequence of Rhizobium mesoamericanum STM3625, a Nitrogen-Fixing Symbiont of Mimosa pudica Isolated in French Guiana (South America).</title>
        <authorList>
            <person name="Moulin L."/>
            <person name="Mornico D."/>
            <person name="Melkonian R."/>
            <person name="Klonowska A."/>
        </authorList>
    </citation>
    <scope>NUCLEOTIDE SEQUENCE [LARGE SCALE GENOMIC DNA]</scope>
    <source>
        <strain evidence="2 3">STM3625</strain>
    </source>
</reference>
<name>K0PRZ8_9HYPH</name>
<dbReference type="InterPro" id="IPR050965">
    <property type="entry name" value="UPF0336/Enoyl-CoA_hydratase"/>
</dbReference>
<dbReference type="STRING" id="1211777.BN77_3631"/>
<dbReference type="Gene3D" id="3.10.129.10">
    <property type="entry name" value="Hotdog Thioesterase"/>
    <property type="match status" value="1"/>
</dbReference>
<dbReference type="InterPro" id="IPR002539">
    <property type="entry name" value="MaoC-like_dom"/>
</dbReference>
<evidence type="ECO:0000313" key="2">
    <source>
        <dbReference type="EMBL" id="CCM76608.1"/>
    </source>
</evidence>
<sequence>MIMAERYAEGEKTDIGSYLFTAERIVHFAERFDPQPFHLDGEAAKATLFGGLCASGWHTCAAWMKTFIAYWNAECARLASEGVKPPKLGPSPGFQKLQWLRPVYAGEEVTYSVTFLASRPLASRPGCRLNSILCEGAIADATPVIRFESSVIEFE</sequence>
<comment type="caution">
    <text evidence="2">The sequence shown here is derived from an EMBL/GenBank/DDBJ whole genome shotgun (WGS) entry which is preliminary data.</text>
</comment>
<organism evidence="2 3">
    <name type="scientific">Rhizobium mesoamericanum STM3625</name>
    <dbReference type="NCBI Taxonomy" id="1211777"/>
    <lineage>
        <taxon>Bacteria</taxon>
        <taxon>Pseudomonadati</taxon>
        <taxon>Pseudomonadota</taxon>
        <taxon>Alphaproteobacteria</taxon>
        <taxon>Hyphomicrobiales</taxon>
        <taxon>Rhizobiaceae</taxon>
        <taxon>Rhizobium/Agrobacterium group</taxon>
        <taxon>Rhizobium</taxon>
    </lineage>
</organism>
<gene>
    <name evidence="2" type="ORF">BN77_3631</name>
</gene>
<dbReference type="AlphaFoldDB" id="K0PRZ8"/>